<evidence type="ECO:0000313" key="13">
    <source>
        <dbReference type="EMBL" id="MRG85789.1"/>
    </source>
</evidence>
<comment type="function">
    <text evidence="2 9 11">Excises uracil residues from the DNA which can arise as a result of misincorporation of dUMP residues by DNA polymerase or due to deamination of cytosine.</text>
</comment>
<keyword evidence="13" id="KW-0326">Glycosidase</keyword>
<dbReference type="InterPro" id="IPR002043">
    <property type="entry name" value="UDG_fam1"/>
</dbReference>
<evidence type="ECO:0000256" key="8">
    <source>
        <dbReference type="ARBA" id="ARBA00023204"/>
    </source>
</evidence>
<sequence length="226" mass="26279">MQQILTNDWQHYLNEEFQKDYYLQLREFLKSEYGTQTIYPKMEDIYNAFHHTSYQDTKVVILGQDPYHGLEQAHGFSFSVKPTVQVPPSLKNIYKELQNDLGCKIPNHGYLKNWAEQGVLLLNTVLTVRAHQAASHRGKGWEHFTDKVIEVLNEREKPVVFILWGNHAKQKMAKLNQQKHKIITSPHPSPLSAHRGFFGSKPFSQANEFLKSIGEKPIDWQIPENI</sequence>
<dbReference type="AlphaFoldDB" id="A0A6G1X4D8"/>
<dbReference type="NCBIfam" id="NF003589">
    <property type="entry name" value="PRK05254.1-2"/>
    <property type="match status" value="1"/>
</dbReference>
<dbReference type="Proteomes" id="UP000480185">
    <property type="component" value="Unassembled WGS sequence"/>
</dbReference>
<dbReference type="NCBIfam" id="NF003592">
    <property type="entry name" value="PRK05254.1-5"/>
    <property type="match status" value="1"/>
</dbReference>
<evidence type="ECO:0000256" key="1">
    <source>
        <dbReference type="ARBA" id="ARBA00001400"/>
    </source>
</evidence>
<reference evidence="13 14" key="1">
    <citation type="submission" date="2019-11" db="EMBL/GenBank/DDBJ databases">
        <authorList>
            <person name="Li J."/>
        </authorList>
    </citation>
    <scope>NUCLEOTIDE SEQUENCE [LARGE SCALE GENOMIC DNA]</scope>
    <source>
        <strain evidence="13 14">J4</strain>
    </source>
</reference>
<dbReference type="EC" id="3.2.2.27" evidence="4 9"/>
<feature type="domain" description="Uracil-DNA glycosylase-like" evidence="12">
    <location>
        <begin position="50"/>
        <end position="210"/>
    </location>
</feature>
<dbReference type="InterPro" id="IPR005122">
    <property type="entry name" value="Uracil-DNA_glycosylase-like"/>
</dbReference>
<dbReference type="OrthoDB" id="9804372at2"/>
<evidence type="ECO:0000259" key="12">
    <source>
        <dbReference type="SMART" id="SM00986"/>
    </source>
</evidence>
<dbReference type="RefSeq" id="WP_153727736.1">
    <property type="nucleotide sequence ID" value="NZ_WJNH01000003.1"/>
</dbReference>
<dbReference type="PANTHER" id="PTHR11264:SF0">
    <property type="entry name" value="URACIL-DNA GLYCOSYLASE"/>
    <property type="match status" value="1"/>
</dbReference>
<dbReference type="PROSITE" id="PS00130">
    <property type="entry name" value="U_DNA_GLYCOSYLASE"/>
    <property type="match status" value="1"/>
</dbReference>
<dbReference type="HAMAP" id="MF_00148">
    <property type="entry name" value="UDG"/>
    <property type="match status" value="1"/>
</dbReference>
<evidence type="ECO:0000256" key="7">
    <source>
        <dbReference type="ARBA" id="ARBA00022801"/>
    </source>
</evidence>
<keyword evidence="14" id="KW-1185">Reference proteome</keyword>
<dbReference type="FunFam" id="3.40.470.10:FF:000001">
    <property type="entry name" value="Uracil-DNA glycosylase"/>
    <property type="match status" value="1"/>
</dbReference>
<organism evidence="13 14">
    <name type="scientific">Salinibacillus xinjiangensis</name>
    <dbReference type="NCBI Taxonomy" id="1229268"/>
    <lineage>
        <taxon>Bacteria</taxon>
        <taxon>Bacillati</taxon>
        <taxon>Bacillota</taxon>
        <taxon>Bacilli</taxon>
        <taxon>Bacillales</taxon>
        <taxon>Bacillaceae</taxon>
        <taxon>Salinibacillus</taxon>
    </lineage>
</organism>
<dbReference type="InterPro" id="IPR018085">
    <property type="entry name" value="Ura-DNA_Glyclase_AS"/>
</dbReference>
<dbReference type="SMART" id="SM00987">
    <property type="entry name" value="UreE_C"/>
    <property type="match status" value="1"/>
</dbReference>
<keyword evidence="8 9" id="KW-0234">DNA repair</keyword>
<evidence type="ECO:0000256" key="6">
    <source>
        <dbReference type="ARBA" id="ARBA00022763"/>
    </source>
</evidence>
<dbReference type="SMART" id="SM00986">
    <property type="entry name" value="UDG"/>
    <property type="match status" value="1"/>
</dbReference>
<evidence type="ECO:0000313" key="14">
    <source>
        <dbReference type="Proteomes" id="UP000480185"/>
    </source>
</evidence>
<dbReference type="NCBIfam" id="NF003591">
    <property type="entry name" value="PRK05254.1-4"/>
    <property type="match status" value="1"/>
</dbReference>
<dbReference type="EMBL" id="WJNH01000003">
    <property type="protein sequence ID" value="MRG85789.1"/>
    <property type="molecule type" value="Genomic_DNA"/>
</dbReference>
<dbReference type="InterPro" id="IPR036895">
    <property type="entry name" value="Uracil-DNA_glycosylase-like_sf"/>
</dbReference>
<evidence type="ECO:0000256" key="10">
    <source>
        <dbReference type="PROSITE-ProRule" id="PRU10072"/>
    </source>
</evidence>
<keyword evidence="7 9" id="KW-0378">Hydrolase</keyword>
<dbReference type="GO" id="GO:0097510">
    <property type="term" value="P:base-excision repair, AP site formation via deaminated base removal"/>
    <property type="evidence" value="ECO:0007669"/>
    <property type="project" value="TreeGrafter"/>
</dbReference>
<feature type="active site" description="Proton acceptor" evidence="9 10">
    <location>
        <position position="65"/>
    </location>
</feature>
<keyword evidence="6 9" id="KW-0227">DNA damage</keyword>
<comment type="caution">
    <text evidence="13">The sequence shown here is derived from an EMBL/GenBank/DDBJ whole genome shotgun (WGS) entry which is preliminary data.</text>
</comment>
<comment type="catalytic activity">
    <reaction evidence="1 9 11">
        <text>Hydrolyzes single-stranded DNA or mismatched double-stranded DNA and polynucleotides, releasing free uracil.</text>
        <dbReference type="EC" id="3.2.2.27"/>
    </reaction>
</comment>
<proteinExistence type="inferred from homology"/>
<dbReference type="CDD" id="cd10027">
    <property type="entry name" value="UDG-F1-like"/>
    <property type="match status" value="1"/>
</dbReference>
<gene>
    <name evidence="9" type="primary">ung</name>
    <name evidence="13" type="ORF">GH754_05500</name>
</gene>
<evidence type="ECO:0000256" key="3">
    <source>
        <dbReference type="ARBA" id="ARBA00008184"/>
    </source>
</evidence>
<dbReference type="GO" id="GO:0005737">
    <property type="term" value="C:cytoplasm"/>
    <property type="evidence" value="ECO:0007669"/>
    <property type="project" value="UniProtKB-SubCell"/>
</dbReference>
<evidence type="ECO:0000256" key="2">
    <source>
        <dbReference type="ARBA" id="ARBA00002631"/>
    </source>
</evidence>
<dbReference type="SUPFAM" id="SSF52141">
    <property type="entry name" value="Uracil-DNA glycosylase-like"/>
    <property type="match status" value="1"/>
</dbReference>
<dbReference type="PANTHER" id="PTHR11264">
    <property type="entry name" value="URACIL-DNA GLYCOSYLASE"/>
    <property type="match status" value="1"/>
</dbReference>
<accession>A0A6G1X4D8</accession>
<protein>
    <recommendedName>
        <fullName evidence="5 9">Uracil-DNA glycosylase</fullName>
        <shortName evidence="9">UDG</shortName>
        <ecNumber evidence="4 9">3.2.2.27</ecNumber>
    </recommendedName>
</protein>
<comment type="subcellular location">
    <subcellularLocation>
        <location evidence="9">Cytoplasm</location>
    </subcellularLocation>
</comment>
<dbReference type="Pfam" id="PF03167">
    <property type="entry name" value="UDG"/>
    <property type="match status" value="1"/>
</dbReference>
<name>A0A6G1X4D8_9BACI</name>
<evidence type="ECO:0000256" key="5">
    <source>
        <dbReference type="ARBA" id="ARBA00018429"/>
    </source>
</evidence>
<dbReference type="GO" id="GO:0004844">
    <property type="term" value="F:uracil DNA N-glycosylase activity"/>
    <property type="evidence" value="ECO:0007669"/>
    <property type="project" value="UniProtKB-UniRule"/>
</dbReference>
<dbReference type="NCBIfam" id="NF003588">
    <property type="entry name" value="PRK05254.1-1"/>
    <property type="match status" value="1"/>
</dbReference>
<evidence type="ECO:0000256" key="9">
    <source>
        <dbReference type="HAMAP-Rule" id="MF_00148"/>
    </source>
</evidence>
<dbReference type="Gene3D" id="3.40.470.10">
    <property type="entry name" value="Uracil-DNA glycosylase-like domain"/>
    <property type="match status" value="1"/>
</dbReference>
<evidence type="ECO:0000256" key="11">
    <source>
        <dbReference type="RuleBase" id="RU003780"/>
    </source>
</evidence>
<comment type="similarity">
    <text evidence="3 9 11">Belongs to the uracil-DNA glycosylase (UDG) superfamily. UNG family.</text>
</comment>
<dbReference type="NCBIfam" id="TIGR00628">
    <property type="entry name" value="ung"/>
    <property type="match status" value="1"/>
</dbReference>
<evidence type="ECO:0000256" key="4">
    <source>
        <dbReference type="ARBA" id="ARBA00012030"/>
    </source>
</evidence>
<keyword evidence="9" id="KW-0963">Cytoplasm</keyword>